<sequence length="90" mass="10092">CHSRKKEKSVKGNSRESVGLRKESNIGFSRFRLCQCQVDSNREVKGCVPNIAPWALGTILDSKPLSFKWKEELSDILSASTHSNPSTTRE</sequence>
<keyword evidence="2" id="KW-1185">Reference proteome</keyword>
<proteinExistence type="predicted"/>
<accession>A0A9Q3PKA6</accession>
<reference evidence="1" key="1">
    <citation type="submission" date="2021-03" db="EMBL/GenBank/DDBJ databases">
        <title>Draft genome sequence of rust myrtle Austropuccinia psidii MF-1, a brazilian biotype.</title>
        <authorList>
            <person name="Quecine M.C."/>
            <person name="Pachon D.M.R."/>
            <person name="Bonatelli M.L."/>
            <person name="Correr F.H."/>
            <person name="Franceschini L.M."/>
            <person name="Leite T.F."/>
            <person name="Margarido G.R.A."/>
            <person name="Almeida C.A."/>
            <person name="Ferrarezi J.A."/>
            <person name="Labate C.A."/>
        </authorList>
    </citation>
    <scope>NUCLEOTIDE SEQUENCE</scope>
    <source>
        <strain evidence="1">MF-1</strain>
    </source>
</reference>
<evidence type="ECO:0000313" key="2">
    <source>
        <dbReference type="Proteomes" id="UP000765509"/>
    </source>
</evidence>
<feature type="non-terminal residue" evidence="1">
    <location>
        <position position="1"/>
    </location>
</feature>
<dbReference type="EMBL" id="AVOT02076754">
    <property type="protein sequence ID" value="MBW0565023.1"/>
    <property type="molecule type" value="Genomic_DNA"/>
</dbReference>
<organism evidence="1 2">
    <name type="scientific">Austropuccinia psidii MF-1</name>
    <dbReference type="NCBI Taxonomy" id="1389203"/>
    <lineage>
        <taxon>Eukaryota</taxon>
        <taxon>Fungi</taxon>
        <taxon>Dikarya</taxon>
        <taxon>Basidiomycota</taxon>
        <taxon>Pucciniomycotina</taxon>
        <taxon>Pucciniomycetes</taxon>
        <taxon>Pucciniales</taxon>
        <taxon>Sphaerophragmiaceae</taxon>
        <taxon>Austropuccinia</taxon>
    </lineage>
</organism>
<dbReference type="AlphaFoldDB" id="A0A9Q3PKA6"/>
<gene>
    <name evidence="1" type="ORF">O181_104738</name>
</gene>
<dbReference type="Proteomes" id="UP000765509">
    <property type="component" value="Unassembled WGS sequence"/>
</dbReference>
<evidence type="ECO:0000313" key="1">
    <source>
        <dbReference type="EMBL" id="MBW0565023.1"/>
    </source>
</evidence>
<protein>
    <submittedName>
        <fullName evidence="1">Uncharacterized protein</fullName>
    </submittedName>
</protein>
<name>A0A9Q3PKA6_9BASI</name>
<comment type="caution">
    <text evidence="1">The sequence shown here is derived from an EMBL/GenBank/DDBJ whole genome shotgun (WGS) entry which is preliminary data.</text>
</comment>